<protein>
    <submittedName>
        <fullName evidence="1">Uncharacterized protein</fullName>
    </submittedName>
</protein>
<evidence type="ECO:0000313" key="1">
    <source>
        <dbReference type="EMBL" id="KAL0640489.1"/>
    </source>
</evidence>
<organism evidence="1 2">
    <name type="scientific">Discina gigas</name>
    <dbReference type="NCBI Taxonomy" id="1032678"/>
    <lineage>
        <taxon>Eukaryota</taxon>
        <taxon>Fungi</taxon>
        <taxon>Dikarya</taxon>
        <taxon>Ascomycota</taxon>
        <taxon>Pezizomycotina</taxon>
        <taxon>Pezizomycetes</taxon>
        <taxon>Pezizales</taxon>
        <taxon>Discinaceae</taxon>
        <taxon>Discina</taxon>
    </lineage>
</organism>
<reference evidence="1 2" key="1">
    <citation type="submission" date="2024-02" db="EMBL/GenBank/DDBJ databases">
        <title>Discinaceae phylogenomics.</title>
        <authorList>
            <person name="Dirks A.C."/>
            <person name="James T.Y."/>
        </authorList>
    </citation>
    <scope>NUCLEOTIDE SEQUENCE [LARGE SCALE GENOMIC DNA]</scope>
    <source>
        <strain evidence="1 2">ACD0624</strain>
    </source>
</reference>
<sequence>MLNGLVDTTSRYGPVVEESVICGVAPAPLCGLASKDGAPLCNGDTDELLSVSVPNAGLIGDLDNLDCPCDGPSVYSFKNVVENSELARLCPLRPVEGRGDVVRLLFVADEFARRRPLR</sequence>
<comment type="caution">
    <text evidence="1">The sequence shown here is derived from an EMBL/GenBank/DDBJ whole genome shotgun (WGS) entry which is preliminary data.</text>
</comment>
<dbReference type="EMBL" id="JBBBZM010000003">
    <property type="protein sequence ID" value="KAL0640489.1"/>
    <property type="molecule type" value="Genomic_DNA"/>
</dbReference>
<accession>A0ABR3GX17</accession>
<dbReference type="Proteomes" id="UP001447188">
    <property type="component" value="Unassembled WGS sequence"/>
</dbReference>
<gene>
    <name evidence="1" type="ORF">Q9L58_000460</name>
</gene>
<keyword evidence="2" id="KW-1185">Reference proteome</keyword>
<evidence type="ECO:0000313" key="2">
    <source>
        <dbReference type="Proteomes" id="UP001447188"/>
    </source>
</evidence>
<name>A0ABR3GX17_9PEZI</name>
<proteinExistence type="predicted"/>